<reference evidence="2 3" key="1">
    <citation type="submission" date="2017-10" db="EMBL/GenBank/DDBJ databases">
        <title>Massilia psychrophilum sp. nov., a novel purple-pigmented bacterium isolated from Tianshan glacier, Xinjiang Municipality, China.</title>
        <authorList>
            <person name="Wang H."/>
        </authorList>
    </citation>
    <scope>NUCLEOTIDE SEQUENCE [LARGE SCALE GENOMIC DNA]</scope>
    <source>
        <strain evidence="2 3">JCM 30074</strain>
    </source>
</reference>
<keyword evidence="3" id="KW-1185">Reference proteome</keyword>
<name>A0A2G8TJP9_9BURK</name>
<keyword evidence="1" id="KW-0812">Transmembrane</keyword>
<feature type="transmembrane region" description="Helical" evidence="1">
    <location>
        <begin position="12"/>
        <end position="38"/>
    </location>
</feature>
<organism evidence="2 3">
    <name type="scientific">Massilia eurypsychrophila</name>
    <dbReference type="NCBI Taxonomy" id="1485217"/>
    <lineage>
        <taxon>Bacteria</taxon>
        <taxon>Pseudomonadati</taxon>
        <taxon>Pseudomonadota</taxon>
        <taxon>Betaproteobacteria</taxon>
        <taxon>Burkholderiales</taxon>
        <taxon>Oxalobacteraceae</taxon>
        <taxon>Telluria group</taxon>
        <taxon>Massilia</taxon>
    </lineage>
</organism>
<evidence type="ECO:0000256" key="1">
    <source>
        <dbReference type="SAM" id="Phobius"/>
    </source>
</evidence>
<dbReference type="PROSITE" id="PS00409">
    <property type="entry name" value="PROKAR_NTER_METHYL"/>
    <property type="match status" value="1"/>
</dbReference>
<protein>
    <submittedName>
        <fullName evidence="2">Type IV pilus modification protein PilV</fullName>
    </submittedName>
</protein>
<keyword evidence="1" id="KW-1133">Transmembrane helix</keyword>
<comment type="caution">
    <text evidence="2">The sequence shown here is derived from an EMBL/GenBank/DDBJ whole genome shotgun (WGS) entry which is preliminary data.</text>
</comment>
<gene>
    <name evidence="2" type="primary">pilV</name>
    <name evidence="2" type="ORF">CR105_07205</name>
</gene>
<dbReference type="AlphaFoldDB" id="A0A2G8TJP9"/>
<evidence type="ECO:0000313" key="3">
    <source>
        <dbReference type="Proteomes" id="UP000230390"/>
    </source>
</evidence>
<dbReference type="OrthoDB" id="8906930at2"/>
<dbReference type="Pfam" id="PF07963">
    <property type="entry name" value="N_methyl"/>
    <property type="match status" value="1"/>
</dbReference>
<accession>A0A2G8TJP9</accession>
<dbReference type="NCBIfam" id="TIGR02532">
    <property type="entry name" value="IV_pilin_GFxxxE"/>
    <property type="match status" value="1"/>
</dbReference>
<keyword evidence="1" id="KW-0472">Membrane</keyword>
<proteinExistence type="predicted"/>
<sequence>MKKFPQKQRGFSLLEVMITMLIVSFGLLGIGGIIVISLKNNQGSYARGQATLMVNDMVDRMRANRGVAEAAPSPYNLALTATPAGTTVAATDLAEWRAALAASIPSGTGAVLVNDASKKVTITVQWDDSRGTTDTGNNVGLSNQQLVVETRL</sequence>
<dbReference type="Proteomes" id="UP000230390">
    <property type="component" value="Unassembled WGS sequence"/>
</dbReference>
<dbReference type="RefSeq" id="WP_099787748.1">
    <property type="nucleotide sequence ID" value="NZ_JBHLYV010000029.1"/>
</dbReference>
<dbReference type="InterPro" id="IPR012902">
    <property type="entry name" value="N_methyl_site"/>
</dbReference>
<dbReference type="NCBIfam" id="TIGR02523">
    <property type="entry name" value="type_IV_pilV"/>
    <property type="match status" value="1"/>
</dbReference>
<evidence type="ECO:0000313" key="2">
    <source>
        <dbReference type="EMBL" id="PIL45838.1"/>
    </source>
</evidence>
<dbReference type="InterPro" id="IPR013362">
    <property type="entry name" value="Pilus_4_PilV"/>
</dbReference>
<dbReference type="EMBL" id="PDOC01000003">
    <property type="protein sequence ID" value="PIL45838.1"/>
    <property type="molecule type" value="Genomic_DNA"/>
</dbReference>